<dbReference type="EMBL" id="KN831773">
    <property type="protein sequence ID" value="KIM44782.1"/>
    <property type="molecule type" value="Genomic_DNA"/>
</dbReference>
<dbReference type="SMART" id="SM00325">
    <property type="entry name" value="RhoGEF"/>
    <property type="match status" value="1"/>
</dbReference>
<dbReference type="SUPFAM" id="SSF48065">
    <property type="entry name" value="DBL homology domain (DH-domain)"/>
    <property type="match status" value="1"/>
</dbReference>
<dbReference type="SMART" id="SM00064">
    <property type="entry name" value="FYVE"/>
    <property type="match status" value="1"/>
</dbReference>
<dbReference type="InterPro" id="IPR000306">
    <property type="entry name" value="Znf_FYVE"/>
</dbReference>
<dbReference type="CDD" id="cd00160">
    <property type="entry name" value="RhoGEF"/>
    <property type="match status" value="1"/>
</dbReference>
<evidence type="ECO:0000256" key="5">
    <source>
        <dbReference type="ARBA" id="ARBA00022771"/>
    </source>
</evidence>
<keyword evidence="5 7" id="KW-0863">Zinc-finger</keyword>
<feature type="domain" description="FYVE-type" evidence="10">
    <location>
        <begin position="671"/>
        <end position="736"/>
    </location>
</feature>
<name>A0A0C2YUU7_HEBCY</name>
<keyword evidence="6" id="KW-0862">Zinc</keyword>
<evidence type="ECO:0000259" key="9">
    <source>
        <dbReference type="PROSITE" id="PS50010"/>
    </source>
</evidence>
<reference evidence="11 12" key="1">
    <citation type="submission" date="2014-04" db="EMBL/GenBank/DDBJ databases">
        <authorList>
            <consortium name="DOE Joint Genome Institute"/>
            <person name="Kuo A."/>
            <person name="Gay G."/>
            <person name="Dore J."/>
            <person name="Kohler A."/>
            <person name="Nagy L.G."/>
            <person name="Floudas D."/>
            <person name="Copeland A."/>
            <person name="Barry K.W."/>
            <person name="Cichocki N."/>
            <person name="Veneault-Fourrey C."/>
            <person name="LaButti K."/>
            <person name="Lindquist E.A."/>
            <person name="Lipzen A."/>
            <person name="Lundell T."/>
            <person name="Morin E."/>
            <person name="Murat C."/>
            <person name="Sun H."/>
            <person name="Tunlid A."/>
            <person name="Henrissat B."/>
            <person name="Grigoriev I.V."/>
            <person name="Hibbett D.S."/>
            <person name="Martin F."/>
            <person name="Nordberg H.P."/>
            <person name="Cantor M.N."/>
            <person name="Hua S.X."/>
        </authorList>
    </citation>
    <scope>NUCLEOTIDE SEQUENCE [LARGE SCALE GENOMIC DNA]</scope>
    <source>
        <strain evidence="12">h7</strain>
    </source>
</reference>
<evidence type="ECO:0000259" key="10">
    <source>
        <dbReference type="PROSITE" id="PS50178"/>
    </source>
</evidence>
<dbReference type="OrthoDB" id="660555at2759"/>
<feature type="region of interest" description="Disordered" evidence="8">
    <location>
        <begin position="740"/>
        <end position="762"/>
    </location>
</feature>
<evidence type="ECO:0000256" key="7">
    <source>
        <dbReference type="PROSITE-ProRule" id="PRU00091"/>
    </source>
</evidence>
<feature type="region of interest" description="Disordered" evidence="8">
    <location>
        <begin position="846"/>
        <end position="910"/>
    </location>
</feature>
<dbReference type="Gene3D" id="2.30.29.30">
    <property type="entry name" value="Pleckstrin-homology domain (PH domain)/Phosphotyrosine-binding domain (PTB)"/>
    <property type="match status" value="1"/>
</dbReference>
<feature type="region of interest" description="Disordered" evidence="8">
    <location>
        <begin position="61"/>
        <end position="112"/>
    </location>
</feature>
<dbReference type="Pfam" id="PF01363">
    <property type="entry name" value="FYVE"/>
    <property type="match status" value="1"/>
</dbReference>
<dbReference type="InterPro" id="IPR011011">
    <property type="entry name" value="Znf_FYVE_PHD"/>
</dbReference>
<dbReference type="InterPro" id="IPR051092">
    <property type="entry name" value="FYVE_RhoGEF_PH"/>
</dbReference>
<keyword evidence="12" id="KW-1185">Reference proteome</keyword>
<evidence type="ECO:0000256" key="4">
    <source>
        <dbReference type="ARBA" id="ARBA00022723"/>
    </source>
</evidence>
<dbReference type="InterPro" id="IPR013083">
    <property type="entry name" value="Znf_RING/FYVE/PHD"/>
</dbReference>
<evidence type="ECO:0000256" key="2">
    <source>
        <dbReference type="ARBA" id="ARBA00022490"/>
    </source>
</evidence>
<feature type="region of interest" description="Disordered" evidence="8">
    <location>
        <begin position="1"/>
        <end position="34"/>
    </location>
</feature>
<evidence type="ECO:0008006" key="13">
    <source>
        <dbReference type="Google" id="ProtNLM"/>
    </source>
</evidence>
<dbReference type="Proteomes" id="UP000053424">
    <property type="component" value="Unassembled WGS sequence"/>
</dbReference>
<sequence>MASVSSTPLSVDFPLSESPQRSSKPGTPLRAPHLPFRRISLPTAPSLLHRISVVSVASFDSFPEDGDESPQSSRTPVKGLGKSRPISVESPRRRKRARDTSIKPDDDRHASRRRKVVDEFYETEKAYVDGLELIYSHFLTPIITSLDTSEPLLNRSALTTIFSNFIDIWNLHRSFLSSLTSLLDPLRSQPPSPTPSTSLSGDSPPELSPLLLSHFPYLSLYTPFVTAFPSTISALNELITPPSTTRPNPHYNQRFATFLIAQEADPRCGKLRLRDWLLTIVQRCPRYLLLLKDLINSTNRENPEHTQLTAVHTLVSKITLSLNTSLHTHAQTMSLLALQRATPNLPFQLVSPGRTLLKRGSLLQVERSGDPVEREFLLFSDRMIWLAPAEPAGQSWDWSWSGSGSSVGISHSSHNTPAAPSKLSAPERVPMTRSRSKSEAELSTLKAESRSGSESALVDGQSSESPSTPVTPQKPKKWKSHFHGGAPPPPPNMAKRTPSVDDKWVYKGGVELVDGQVIVGSALEDERKFEVLSPEGSFVIYAGETSILASQVKPLSYCILDSEQERDDWASEIRNAKAQLLVSLNITNPNSTLTSSASTNHVRRALQALPYPPSDQRLATVKASTSLDFVSASTSAHGKAKSSKKAKGKHPIPTERRRKVEHWVPAIWIPDGKTTSCMRCGRMFGWRRRRHHCRLCGRCVCSTCSGRTFFISDSNAKEGSSSKPARACDACYETVFPLIDPPDANGDGDGSTEADAERGGSDTITSLSHLPSWLSMPALPVQRQPQALMAIDTSASRDLSLDSEHIADIVHAGEEVEHRSRLRVKSHQRLRSYRQILAAFQEEARIKKQQDGGTSHQDSPIEDDKFEGDAGEDREAEDQEAIDFWRTPTHSVGPSPVSSPLKRREDTARRSKRFSLPAIALHTTSVTARTTEIVEDASSLSRESSTGEPPQRALSRRFSLVLAGRNSTYMDYSSGKTSTDDLTEPSLARGVAAARLSELLGRKSRV</sequence>
<dbReference type="Gene3D" id="1.20.900.10">
    <property type="entry name" value="Dbl homology (DH) domain"/>
    <property type="match status" value="1"/>
</dbReference>
<evidence type="ECO:0000313" key="12">
    <source>
        <dbReference type="Proteomes" id="UP000053424"/>
    </source>
</evidence>
<dbReference type="PANTHER" id="PTHR12673:SF159">
    <property type="entry name" value="LD03170P"/>
    <property type="match status" value="1"/>
</dbReference>
<feature type="compositionally biased region" description="Polar residues" evidence="8">
    <location>
        <begin position="888"/>
        <end position="898"/>
    </location>
</feature>
<feature type="region of interest" description="Disordered" evidence="8">
    <location>
        <begin position="407"/>
        <end position="499"/>
    </location>
</feature>
<dbReference type="InterPro" id="IPR000219">
    <property type="entry name" value="DH_dom"/>
</dbReference>
<dbReference type="GO" id="GO:0005085">
    <property type="term" value="F:guanyl-nucleotide exchange factor activity"/>
    <property type="evidence" value="ECO:0007669"/>
    <property type="project" value="UniProtKB-KW"/>
</dbReference>
<accession>A0A0C2YUU7</accession>
<dbReference type="PROSITE" id="PS50010">
    <property type="entry name" value="DH_2"/>
    <property type="match status" value="1"/>
</dbReference>
<comment type="subcellular location">
    <subcellularLocation>
        <location evidence="1">Cytoplasm</location>
    </subcellularLocation>
</comment>
<dbReference type="STRING" id="686832.A0A0C2YUU7"/>
<evidence type="ECO:0000313" key="11">
    <source>
        <dbReference type="EMBL" id="KIM44782.1"/>
    </source>
</evidence>
<dbReference type="InterPro" id="IPR017455">
    <property type="entry name" value="Znf_FYVE-rel"/>
</dbReference>
<evidence type="ECO:0000256" key="1">
    <source>
        <dbReference type="ARBA" id="ARBA00004496"/>
    </source>
</evidence>
<feature type="region of interest" description="Disordered" evidence="8">
    <location>
        <begin position="634"/>
        <end position="654"/>
    </location>
</feature>
<dbReference type="InterPro" id="IPR011993">
    <property type="entry name" value="PH-like_dom_sf"/>
</dbReference>
<feature type="compositionally biased region" description="Basic and acidic residues" evidence="8">
    <location>
        <begin position="98"/>
        <end position="109"/>
    </location>
</feature>
<dbReference type="GO" id="GO:0005737">
    <property type="term" value="C:cytoplasm"/>
    <property type="evidence" value="ECO:0007669"/>
    <property type="project" value="UniProtKB-SubCell"/>
</dbReference>
<protein>
    <recommendedName>
        <fullName evidence="13">FYVE-type domain-containing protein</fullName>
    </recommendedName>
</protein>
<proteinExistence type="predicted"/>
<keyword evidence="4" id="KW-0479">Metal-binding</keyword>
<dbReference type="InterPro" id="IPR035899">
    <property type="entry name" value="DBL_dom_sf"/>
</dbReference>
<dbReference type="Pfam" id="PF00621">
    <property type="entry name" value="RhoGEF"/>
    <property type="match status" value="1"/>
</dbReference>
<organism evidence="11 12">
    <name type="scientific">Hebeloma cylindrosporum</name>
    <dbReference type="NCBI Taxonomy" id="76867"/>
    <lineage>
        <taxon>Eukaryota</taxon>
        <taxon>Fungi</taxon>
        <taxon>Dikarya</taxon>
        <taxon>Basidiomycota</taxon>
        <taxon>Agaricomycotina</taxon>
        <taxon>Agaricomycetes</taxon>
        <taxon>Agaricomycetidae</taxon>
        <taxon>Agaricales</taxon>
        <taxon>Agaricineae</taxon>
        <taxon>Hymenogastraceae</taxon>
        <taxon>Hebeloma</taxon>
    </lineage>
</organism>
<gene>
    <name evidence="11" type="ORF">M413DRAFT_25208</name>
</gene>
<dbReference type="Gene3D" id="3.30.40.10">
    <property type="entry name" value="Zinc/RING finger domain, C3HC4 (zinc finger)"/>
    <property type="match status" value="1"/>
</dbReference>
<feature type="compositionally biased region" description="Basic residues" evidence="8">
    <location>
        <begin position="638"/>
        <end position="654"/>
    </location>
</feature>
<evidence type="ECO:0000256" key="8">
    <source>
        <dbReference type="SAM" id="MobiDB-lite"/>
    </source>
</evidence>
<dbReference type="HOGENOM" id="CLU_005251_0_0_1"/>
<evidence type="ECO:0000256" key="6">
    <source>
        <dbReference type="ARBA" id="ARBA00022833"/>
    </source>
</evidence>
<reference evidence="12" key="2">
    <citation type="submission" date="2015-01" db="EMBL/GenBank/DDBJ databases">
        <title>Evolutionary Origins and Diversification of the Mycorrhizal Mutualists.</title>
        <authorList>
            <consortium name="DOE Joint Genome Institute"/>
            <consortium name="Mycorrhizal Genomics Consortium"/>
            <person name="Kohler A."/>
            <person name="Kuo A."/>
            <person name="Nagy L.G."/>
            <person name="Floudas D."/>
            <person name="Copeland A."/>
            <person name="Barry K.W."/>
            <person name="Cichocki N."/>
            <person name="Veneault-Fourrey C."/>
            <person name="LaButti K."/>
            <person name="Lindquist E.A."/>
            <person name="Lipzen A."/>
            <person name="Lundell T."/>
            <person name="Morin E."/>
            <person name="Murat C."/>
            <person name="Riley R."/>
            <person name="Ohm R."/>
            <person name="Sun H."/>
            <person name="Tunlid A."/>
            <person name="Henrissat B."/>
            <person name="Grigoriev I.V."/>
            <person name="Hibbett D.S."/>
            <person name="Martin F."/>
        </authorList>
    </citation>
    <scope>NUCLEOTIDE SEQUENCE [LARGE SCALE GENOMIC DNA]</scope>
    <source>
        <strain evidence="12">h7</strain>
    </source>
</reference>
<evidence type="ECO:0000256" key="3">
    <source>
        <dbReference type="ARBA" id="ARBA00022658"/>
    </source>
</evidence>
<dbReference type="SUPFAM" id="SSF57903">
    <property type="entry name" value="FYVE/PHD zinc finger"/>
    <property type="match status" value="1"/>
</dbReference>
<dbReference type="AlphaFoldDB" id="A0A0C2YUU7"/>
<feature type="domain" description="DH" evidence="9">
    <location>
        <begin position="112"/>
        <end position="325"/>
    </location>
</feature>
<keyword evidence="2" id="KW-0963">Cytoplasm</keyword>
<feature type="compositionally biased region" description="Polar residues" evidence="8">
    <location>
        <begin position="450"/>
        <end position="471"/>
    </location>
</feature>
<dbReference type="SUPFAM" id="SSF50729">
    <property type="entry name" value="PH domain-like"/>
    <property type="match status" value="1"/>
</dbReference>
<dbReference type="GO" id="GO:0008270">
    <property type="term" value="F:zinc ion binding"/>
    <property type="evidence" value="ECO:0007669"/>
    <property type="project" value="UniProtKB-KW"/>
</dbReference>
<keyword evidence="3" id="KW-0344">Guanine-nucleotide releasing factor</keyword>
<dbReference type="PROSITE" id="PS50178">
    <property type="entry name" value="ZF_FYVE"/>
    <property type="match status" value="1"/>
</dbReference>
<dbReference type="PANTHER" id="PTHR12673">
    <property type="entry name" value="FACIOGENITAL DYSPLASIA PROTEIN"/>
    <property type="match status" value="1"/>
</dbReference>